<accession>A0A2H3K478</accession>
<dbReference type="EMBL" id="KB468168">
    <property type="protein sequence ID" value="PCH44978.1"/>
    <property type="molecule type" value="Genomic_DNA"/>
</dbReference>
<protein>
    <submittedName>
        <fullName evidence="2">Uncharacterized protein</fullName>
    </submittedName>
</protein>
<dbReference type="Proteomes" id="UP000218811">
    <property type="component" value="Unassembled WGS sequence"/>
</dbReference>
<sequence>MGELDETYGAVLVGAFVSAVLYGVTNAQVFVYFRENTNDKLIYKLAVSWLWYELLDTLHVALGIHMVYFYLITNFSDRSQLAIIVWSFKVRSHRLEK</sequence>
<dbReference type="OrthoDB" id="2535105at2759"/>
<dbReference type="OMA" id="YFRENTN"/>
<dbReference type="STRING" id="742152.A0A2H3K478"/>
<name>A0A2H3K478_WOLCO</name>
<proteinExistence type="predicted"/>
<keyword evidence="3" id="KW-1185">Reference proteome</keyword>
<evidence type="ECO:0000313" key="2">
    <source>
        <dbReference type="EMBL" id="PCH44978.1"/>
    </source>
</evidence>
<gene>
    <name evidence="2" type="ORF">WOLCODRAFT_77569</name>
</gene>
<keyword evidence="1" id="KW-0472">Membrane</keyword>
<keyword evidence="1" id="KW-1133">Transmembrane helix</keyword>
<reference evidence="2 3" key="1">
    <citation type="journal article" date="2012" name="Science">
        <title>The Paleozoic origin of enzymatic lignin decomposition reconstructed from 31 fungal genomes.</title>
        <authorList>
            <person name="Floudas D."/>
            <person name="Binder M."/>
            <person name="Riley R."/>
            <person name="Barry K."/>
            <person name="Blanchette R.A."/>
            <person name="Henrissat B."/>
            <person name="Martinez A.T."/>
            <person name="Otillar R."/>
            <person name="Spatafora J.W."/>
            <person name="Yadav J.S."/>
            <person name="Aerts A."/>
            <person name="Benoit I."/>
            <person name="Boyd A."/>
            <person name="Carlson A."/>
            <person name="Copeland A."/>
            <person name="Coutinho P.M."/>
            <person name="de Vries R.P."/>
            <person name="Ferreira P."/>
            <person name="Findley K."/>
            <person name="Foster B."/>
            <person name="Gaskell J."/>
            <person name="Glotzer D."/>
            <person name="Gorecki P."/>
            <person name="Heitman J."/>
            <person name="Hesse C."/>
            <person name="Hori C."/>
            <person name="Igarashi K."/>
            <person name="Jurgens J.A."/>
            <person name="Kallen N."/>
            <person name="Kersten P."/>
            <person name="Kohler A."/>
            <person name="Kuees U."/>
            <person name="Kumar T.K.A."/>
            <person name="Kuo A."/>
            <person name="LaButti K."/>
            <person name="Larrondo L.F."/>
            <person name="Lindquist E."/>
            <person name="Ling A."/>
            <person name="Lombard V."/>
            <person name="Lucas S."/>
            <person name="Lundell T."/>
            <person name="Martin R."/>
            <person name="McLaughlin D.J."/>
            <person name="Morgenstern I."/>
            <person name="Morin E."/>
            <person name="Murat C."/>
            <person name="Nagy L.G."/>
            <person name="Nolan M."/>
            <person name="Ohm R.A."/>
            <person name="Patyshakuliyeva A."/>
            <person name="Rokas A."/>
            <person name="Ruiz-Duenas F.J."/>
            <person name="Sabat G."/>
            <person name="Salamov A."/>
            <person name="Samejima M."/>
            <person name="Schmutz J."/>
            <person name="Slot J.C."/>
            <person name="St John F."/>
            <person name="Stenlid J."/>
            <person name="Sun H."/>
            <person name="Sun S."/>
            <person name="Syed K."/>
            <person name="Tsang A."/>
            <person name="Wiebenga A."/>
            <person name="Young D."/>
            <person name="Pisabarro A."/>
            <person name="Eastwood D.C."/>
            <person name="Martin F."/>
            <person name="Cullen D."/>
            <person name="Grigoriev I.V."/>
            <person name="Hibbett D.S."/>
        </authorList>
    </citation>
    <scope>NUCLEOTIDE SEQUENCE [LARGE SCALE GENOMIC DNA]</scope>
    <source>
        <strain evidence="2 3">MD-104</strain>
    </source>
</reference>
<keyword evidence="1" id="KW-0812">Transmembrane</keyword>
<feature type="transmembrane region" description="Helical" evidence="1">
    <location>
        <begin position="49"/>
        <end position="71"/>
    </location>
</feature>
<evidence type="ECO:0000256" key="1">
    <source>
        <dbReference type="SAM" id="Phobius"/>
    </source>
</evidence>
<evidence type="ECO:0000313" key="3">
    <source>
        <dbReference type="Proteomes" id="UP000218811"/>
    </source>
</evidence>
<organism evidence="2 3">
    <name type="scientific">Wolfiporia cocos (strain MD-104)</name>
    <name type="common">Brown rot fungus</name>
    <dbReference type="NCBI Taxonomy" id="742152"/>
    <lineage>
        <taxon>Eukaryota</taxon>
        <taxon>Fungi</taxon>
        <taxon>Dikarya</taxon>
        <taxon>Basidiomycota</taxon>
        <taxon>Agaricomycotina</taxon>
        <taxon>Agaricomycetes</taxon>
        <taxon>Polyporales</taxon>
        <taxon>Phaeolaceae</taxon>
        <taxon>Wolfiporia</taxon>
    </lineage>
</organism>
<feature type="transmembrane region" description="Helical" evidence="1">
    <location>
        <begin position="7"/>
        <end position="29"/>
    </location>
</feature>
<dbReference type="AlphaFoldDB" id="A0A2H3K478"/>